<name>A0A0A9NY30_ARUDO</name>
<evidence type="ECO:0000313" key="1">
    <source>
        <dbReference type="EMBL" id="JAD93998.1"/>
    </source>
</evidence>
<reference evidence="1" key="1">
    <citation type="submission" date="2014-09" db="EMBL/GenBank/DDBJ databases">
        <authorList>
            <person name="Magalhaes I.L.F."/>
            <person name="Oliveira U."/>
            <person name="Santos F.R."/>
            <person name="Vidigal T.H.D.A."/>
            <person name="Brescovit A.D."/>
            <person name="Santos A.J."/>
        </authorList>
    </citation>
    <scope>NUCLEOTIDE SEQUENCE</scope>
    <source>
        <tissue evidence="1">Shoot tissue taken approximately 20 cm above the soil surface</tissue>
    </source>
</reference>
<reference evidence="1" key="2">
    <citation type="journal article" date="2015" name="Data Brief">
        <title>Shoot transcriptome of the giant reed, Arundo donax.</title>
        <authorList>
            <person name="Barrero R.A."/>
            <person name="Guerrero F.D."/>
            <person name="Moolhuijzen P."/>
            <person name="Goolsby J.A."/>
            <person name="Tidwell J."/>
            <person name="Bellgard S.E."/>
            <person name="Bellgard M.I."/>
        </authorList>
    </citation>
    <scope>NUCLEOTIDE SEQUENCE</scope>
    <source>
        <tissue evidence="1">Shoot tissue taken approximately 20 cm above the soil surface</tissue>
    </source>
</reference>
<protein>
    <submittedName>
        <fullName evidence="1">Uncharacterized protein</fullName>
    </submittedName>
</protein>
<sequence length="60" mass="6628">MLCVTKSGPTPFSVIFLQSSRAFFQLPADPHAFMTLLYVVRLGGIAARCISSIMLMAQRH</sequence>
<organism evidence="1">
    <name type="scientific">Arundo donax</name>
    <name type="common">Giant reed</name>
    <name type="synonym">Donax arundinaceus</name>
    <dbReference type="NCBI Taxonomy" id="35708"/>
    <lineage>
        <taxon>Eukaryota</taxon>
        <taxon>Viridiplantae</taxon>
        <taxon>Streptophyta</taxon>
        <taxon>Embryophyta</taxon>
        <taxon>Tracheophyta</taxon>
        <taxon>Spermatophyta</taxon>
        <taxon>Magnoliopsida</taxon>
        <taxon>Liliopsida</taxon>
        <taxon>Poales</taxon>
        <taxon>Poaceae</taxon>
        <taxon>PACMAD clade</taxon>
        <taxon>Arundinoideae</taxon>
        <taxon>Arundineae</taxon>
        <taxon>Arundo</taxon>
    </lineage>
</organism>
<proteinExistence type="predicted"/>
<dbReference type="AlphaFoldDB" id="A0A0A9NY30"/>
<dbReference type="EMBL" id="GBRH01203897">
    <property type="protein sequence ID" value="JAD93998.1"/>
    <property type="molecule type" value="Transcribed_RNA"/>
</dbReference>
<accession>A0A0A9NY30</accession>